<gene>
    <name evidence="3" type="ORF">GCM10010334_52730</name>
</gene>
<dbReference type="AlphaFoldDB" id="A0A918X201"/>
<dbReference type="Gene3D" id="3.30.450.40">
    <property type="match status" value="1"/>
</dbReference>
<evidence type="ECO:0000313" key="4">
    <source>
        <dbReference type="Proteomes" id="UP000638353"/>
    </source>
</evidence>
<proteinExistence type="predicted"/>
<sequence>MISNRMGEVLARLDLHEDRPTDVLGAHCTEALGVDHLVVSLALDEEFGASGRGMTFSGADFMAARERSAPTPRTAAGEQLWSTSRTGSAVDDLQFTLGEGPEHDTLRTCRAVLENDLDAVDPDRWPTLLPALAELPVRALFCLPLCLGGITPGVLTVLRETPGPMSGQQMEDALALAEAITFHLLTGGADPLDAWIGPQCSGELHRAVVHQAAGMVSVQLDLPLDDALARIRAHAYRCGEPVTRTADDIVNRRIRLSHDPPARDLLLGPPPDDDPSGTAPPAGGPPADDPPQTPRE</sequence>
<dbReference type="EMBL" id="BMVC01000011">
    <property type="protein sequence ID" value="GHD04205.1"/>
    <property type="molecule type" value="Genomic_DNA"/>
</dbReference>
<name>A0A918X201_9ACTN</name>
<dbReference type="InterPro" id="IPR005561">
    <property type="entry name" value="ANTAR"/>
</dbReference>
<organism evidence="3 4">
    <name type="scientific">Streptomyces finlayi</name>
    <dbReference type="NCBI Taxonomy" id="67296"/>
    <lineage>
        <taxon>Bacteria</taxon>
        <taxon>Bacillati</taxon>
        <taxon>Actinomycetota</taxon>
        <taxon>Actinomycetes</taxon>
        <taxon>Kitasatosporales</taxon>
        <taxon>Streptomycetaceae</taxon>
        <taxon>Streptomyces</taxon>
    </lineage>
</organism>
<evidence type="ECO:0000313" key="3">
    <source>
        <dbReference type="EMBL" id="GHD04205.1"/>
    </source>
</evidence>
<dbReference type="Proteomes" id="UP000638353">
    <property type="component" value="Unassembled WGS sequence"/>
</dbReference>
<evidence type="ECO:0000259" key="2">
    <source>
        <dbReference type="SMART" id="SM01012"/>
    </source>
</evidence>
<comment type="caution">
    <text evidence="3">The sequence shown here is derived from an EMBL/GenBank/DDBJ whole genome shotgun (WGS) entry which is preliminary data.</text>
</comment>
<protein>
    <recommendedName>
        <fullName evidence="2">ANTAR domain-containing protein</fullName>
    </recommendedName>
</protein>
<dbReference type="RefSeq" id="WP_189825493.1">
    <property type="nucleotide sequence ID" value="NZ_BMVC01000011.1"/>
</dbReference>
<accession>A0A918X201</accession>
<reference evidence="3" key="2">
    <citation type="submission" date="2020-09" db="EMBL/GenBank/DDBJ databases">
        <authorList>
            <person name="Sun Q."/>
            <person name="Ohkuma M."/>
        </authorList>
    </citation>
    <scope>NUCLEOTIDE SEQUENCE</scope>
    <source>
        <strain evidence="3">JCM 4637</strain>
    </source>
</reference>
<reference evidence="3" key="1">
    <citation type="journal article" date="2014" name="Int. J. Syst. Evol. Microbiol.">
        <title>Complete genome sequence of Corynebacterium casei LMG S-19264T (=DSM 44701T), isolated from a smear-ripened cheese.</title>
        <authorList>
            <consortium name="US DOE Joint Genome Institute (JGI-PGF)"/>
            <person name="Walter F."/>
            <person name="Albersmeier A."/>
            <person name="Kalinowski J."/>
            <person name="Ruckert C."/>
        </authorList>
    </citation>
    <scope>NUCLEOTIDE SEQUENCE</scope>
    <source>
        <strain evidence="3">JCM 4637</strain>
    </source>
</reference>
<evidence type="ECO:0000256" key="1">
    <source>
        <dbReference type="SAM" id="MobiDB-lite"/>
    </source>
</evidence>
<feature type="domain" description="ANTAR" evidence="2">
    <location>
        <begin position="172"/>
        <end position="250"/>
    </location>
</feature>
<dbReference type="SUPFAM" id="SSF55781">
    <property type="entry name" value="GAF domain-like"/>
    <property type="match status" value="1"/>
</dbReference>
<feature type="region of interest" description="Disordered" evidence="1">
    <location>
        <begin position="257"/>
        <end position="296"/>
    </location>
</feature>
<feature type="compositionally biased region" description="Pro residues" evidence="1">
    <location>
        <begin position="282"/>
        <end position="296"/>
    </location>
</feature>
<dbReference type="SMART" id="SM01012">
    <property type="entry name" value="ANTAR"/>
    <property type="match status" value="1"/>
</dbReference>
<dbReference type="InterPro" id="IPR029016">
    <property type="entry name" value="GAF-like_dom_sf"/>
</dbReference>
<dbReference type="GO" id="GO:0003723">
    <property type="term" value="F:RNA binding"/>
    <property type="evidence" value="ECO:0007669"/>
    <property type="project" value="InterPro"/>
</dbReference>